<dbReference type="PANTHER" id="PTHR43037:SF1">
    <property type="entry name" value="BLL1128 PROTEIN"/>
    <property type="match status" value="1"/>
</dbReference>
<dbReference type="Gene3D" id="3.40.50.1820">
    <property type="entry name" value="alpha/beta hydrolase"/>
    <property type="match status" value="1"/>
</dbReference>
<feature type="signal peptide" evidence="3">
    <location>
        <begin position="1"/>
        <end position="31"/>
    </location>
</feature>
<feature type="chain" id="PRO_5045128045" evidence="3">
    <location>
        <begin position="32"/>
        <end position="294"/>
    </location>
</feature>
<reference evidence="4 5" key="1">
    <citation type="submission" date="2021-03" db="EMBL/GenBank/DDBJ databases">
        <title>Sequencing the genomes of 1000 actinobacteria strains.</title>
        <authorList>
            <person name="Klenk H.-P."/>
        </authorList>
    </citation>
    <scope>NUCLEOTIDE SEQUENCE [LARGE SCALE GENOMIC DNA]</scope>
    <source>
        <strain evidence="4 5">DSM 45516</strain>
    </source>
</reference>
<evidence type="ECO:0000256" key="3">
    <source>
        <dbReference type="SAM" id="SignalP"/>
    </source>
</evidence>
<keyword evidence="1 3" id="KW-0732">Signal</keyword>
<dbReference type="EMBL" id="JAGGMR010000001">
    <property type="protein sequence ID" value="MBP2193877.1"/>
    <property type="molecule type" value="Genomic_DNA"/>
</dbReference>
<sequence>MTSSFTTRLSALLAATGAALALAITAGPAAADEETFEDPEGMAAACSTTPVNDDKVTLDGRYYRIHVPAGISAAGAPLLVAIHGGHSSPERHASETGWNGFVDQKKAIVVYPRGSKDGETQDNGQPGWGWHADDTDVAHIMKVVANVRAKYCVDPRRIHLSGHSNGGQMASRAGCVQAGFFASGAVYAPAPPPTGCNPSRAISWGVFASAGDTTVLEPVAYGHLMYWNWENRPCGNEQNDGGTDVKDSNRWSCDAGTQTLWRVYNGGSHQWPTGARRTEMMNRMWQLFQAYPRP</sequence>
<evidence type="ECO:0000313" key="4">
    <source>
        <dbReference type="EMBL" id="MBP2193877.1"/>
    </source>
</evidence>
<keyword evidence="5" id="KW-1185">Reference proteome</keyword>
<dbReference type="InterPro" id="IPR010126">
    <property type="entry name" value="Esterase_phb"/>
</dbReference>
<dbReference type="Pfam" id="PF10503">
    <property type="entry name" value="Esterase_PHB"/>
    <property type="match status" value="1"/>
</dbReference>
<dbReference type="InterPro" id="IPR029058">
    <property type="entry name" value="AB_hydrolase_fold"/>
</dbReference>
<evidence type="ECO:0000256" key="2">
    <source>
        <dbReference type="ARBA" id="ARBA00022801"/>
    </source>
</evidence>
<name>A0ABS4QQB8_9NOCA</name>
<gene>
    <name evidence="4" type="ORF">BJ987_006778</name>
</gene>
<dbReference type="RefSeq" id="WP_209897077.1">
    <property type="nucleotide sequence ID" value="NZ_JAGGMR010000001.1"/>
</dbReference>
<dbReference type="InterPro" id="IPR050955">
    <property type="entry name" value="Plant_Biomass_Hydrol_Est"/>
</dbReference>
<organism evidence="4 5">
    <name type="scientific">Nocardia goodfellowii</name>
    <dbReference type="NCBI Taxonomy" id="882446"/>
    <lineage>
        <taxon>Bacteria</taxon>
        <taxon>Bacillati</taxon>
        <taxon>Actinomycetota</taxon>
        <taxon>Actinomycetes</taxon>
        <taxon>Mycobacteriales</taxon>
        <taxon>Nocardiaceae</taxon>
        <taxon>Nocardia</taxon>
    </lineage>
</organism>
<proteinExistence type="predicted"/>
<dbReference type="SUPFAM" id="SSF53474">
    <property type="entry name" value="alpha/beta-Hydrolases"/>
    <property type="match status" value="1"/>
</dbReference>
<evidence type="ECO:0000313" key="5">
    <source>
        <dbReference type="Proteomes" id="UP001519325"/>
    </source>
</evidence>
<keyword evidence="2" id="KW-0378">Hydrolase</keyword>
<comment type="caution">
    <text evidence="4">The sequence shown here is derived from an EMBL/GenBank/DDBJ whole genome shotgun (WGS) entry which is preliminary data.</text>
</comment>
<dbReference type="PANTHER" id="PTHR43037">
    <property type="entry name" value="UNNAMED PRODUCT-RELATED"/>
    <property type="match status" value="1"/>
</dbReference>
<protein>
    <submittedName>
        <fullName evidence="4">Polyhydroxybutyrate depolymerase</fullName>
    </submittedName>
</protein>
<accession>A0ABS4QQB8</accession>
<dbReference type="Proteomes" id="UP001519325">
    <property type="component" value="Unassembled WGS sequence"/>
</dbReference>
<evidence type="ECO:0000256" key="1">
    <source>
        <dbReference type="ARBA" id="ARBA00022729"/>
    </source>
</evidence>